<protein>
    <submittedName>
        <fullName evidence="7">Glyoxal oxidase N-terminus-domain-containing protein</fullName>
    </submittedName>
</protein>
<evidence type="ECO:0000256" key="1">
    <source>
        <dbReference type="ARBA" id="ARBA00022729"/>
    </source>
</evidence>
<dbReference type="InterPro" id="IPR037293">
    <property type="entry name" value="Gal_Oxidase_central_sf"/>
</dbReference>
<keyword evidence="3" id="KW-0472">Membrane</keyword>
<feature type="region of interest" description="Disordered" evidence="2">
    <location>
        <begin position="677"/>
        <end position="811"/>
    </location>
</feature>
<feature type="compositionally biased region" description="Polar residues" evidence="2">
    <location>
        <begin position="705"/>
        <end position="714"/>
    </location>
</feature>
<dbReference type="SUPFAM" id="SSF81296">
    <property type="entry name" value="E set domains"/>
    <property type="match status" value="1"/>
</dbReference>
<dbReference type="Pfam" id="PF09118">
    <property type="entry name" value="GO-like_E_set"/>
    <property type="match status" value="1"/>
</dbReference>
<evidence type="ECO:0000313" key="8">
    <source>
        <dbReference type="Proteomes" id="UP000305067"/>
    </source>
</evidence>
<feature type="chain" id="PRO_5023101905" evidence="4">
    <location>
        <begin position="20"/>
        <end position="811"/>
    </location>
</feature>
<dbReference type="Gene3D" id="2.130.10.80">
    <property type="entry name" value="Galactose oxidase/kelch, beta-propeller"/>
    <property type="match status" value="1"/>
</dbReference>
<dbReference type="CDD" id="cd02851">
    <property type="entry name" value="E_set_GO_C"/>
    <property type="match status" value="1"/>
</dbReference>
<feature type="compositionally biased region" description="Low complexity" evidence="2">
    <location>
        <begin position="678"/>
        <end position="691"/>
    </location>
</feature>
<evidence type="ECO:0000256" key="4">
    <source>
        <dbReference type="SAM" id="SignalP"/>
    </source>
</evidence>
<sequence>MRTIASVVVTTAFITLAQAAGKAGTFDDGGHTQVSAMMMFLGNDKKVYILDKAENNEAQVNGHPAWGSVWDIETRTATTMDIRTNTFCASGMHLPDGSFATFGGNGAAGPNPNGAASQQDQYGNNLYDETYENYDGRKAIRTLTPCTDDTCAWSDTETLTMQRNRWYSAAEPLADGTIAIIGGYVSGGYINRNYPNEDPARSKGASEPSTEFFPANGREPRDMQFMIDTSGLNSYAHTYLMRSGKMLVQANYSTALWTPETNAEERLPDMPNQIIRVYPGSGGVAMLPLRPTNGYNPTLLFCGGQGQMDERDWGDFAYPYVNTWELDASKDCQRLTPEPLDDTPVAYEQDDDMPEGRTMGQLLALPDGKYLMVNGGAKGTAGYAQRTLVTENFADMPFGQSLAGVPTLKPAIYDPDAPLGKRWSNKGFESATFPRLYHSVAILLPDASVLIAGSNPGLDVDLDAVYPTTYQAEIFYPPYFSAKVRPAPKGVPTSYTYGGATFDITIPASSYSGSSDAAAKSAQVNLVRTGWTTHGMNMGQRFLQLANSYTVKSDGTITLHVSQPPPMPEVLQPGPVFTYVVINGVPSVGVYAIVGSGQVEKQTLLAVAALPASKGDAAATGSASAKDTNDGGDLKGGSKASEEEGLDIKMIAIIAGIAVVVLILVIVAIVAIRRRRQSSSTTTTTAPATTSWNKTEEGAGPGYPVNSNRDTQASGFAPLQQDDRSQVWNSAPMGGYKDYESDRQSNASSEYYAQQHAQGHYGQQGQPQQGYGQQYGQPPMQGQYQQEQYGQEQYHQQGQRQYQQQGGGYAH</sequence>
<feature type="transmembrane region" description="Helical" evidence="3">
    <location>
        <begin position="650"/>
        <end position="672"/>
    </location>
</feature>
<feature type="compositionally biased region" description="Low complexity" evidence="2">
    <location>
        <begin position="750"/>
        <end position="804"/>
    </location>
</feature>
<evidence type="ECO:0000259" key="5">
    <source>
        <dbReference type="Pfam" id="PF07250"/>
    </source>
</evidence>
<dbReference type="InterPro" id="IPR014756">
    <property type="entry name" value="Ig_E-set"/>
</dbReference>
<accession>A0A5C3Q9Y4</accession>
<dbReference type="InterPro" id="IPR013783">
    <property type="entry name" value="Ig-like_fold"/>
</dbReference>
<dbReference type="InterPro" id="IPR015202">
    <property type="entry name" value="GO-like_E_set"/>
</dbReference>
<reference evidence="7 8" key="1">
    <citation type="journal article" date="2019" name="Nat. Ecol. Evol.">
        <title>Megaphylogeny resolves global patterns of mushroom evolution.</title>
        <authorList>
            <person name="Varga T."/>
            <person name="Krizsan K."/>
            <person name="Foldi C."/>
            <person name="Dima B."/>
            <person name="Sanchez-Garcia M."/>
            <person name="Sanchez-Ramirez S."/>
            <person name="Szollosi G.J."/>
            <person name="Szarkandi J.G."/>
            <person name="Papp V."/>
            <person name="Albert L."/>
            <person name="Andreopoulos W."/>
            <person name="Angelini C."/>
            <person name="Antonin V."/>
            <person name="Barry K.W."/>
            <person name="Bougher N.L."/>
            <person name="Buchanan P."/>
            <person name="Buyck B."/>
            <person name="Bense V."/>
            <person name="Catcheside P."/>
            <person name="Chovatia M."/>
            <person name="Cooper J."/>
            <person name="Damon W."/>
            <person name="Desjardin D."/>
            <person name="Finy P."/>
            <person name="Geml J."/>
            <person name="Haridas S."/>
            <person name="Hughes K."/>
            <person name="Justo A."/>
            <person name="Karasinski D."/>
            <person name="Kautmanova I."/>
            <person name="Kiss B."/>
            <person name="Kocsube S."/>
            <person name="Kotiranta H."/>
            <person name="LaButti K.M."/>
            <person name="Lechner B.E."/>
            <person name="Liimatainen K."/>
            <person name="Lipzen A."/>
            <person name="Lukacs Z."/>
            <person name="Mihaltcheva S."/>
            <person name="Morgado L.N."/>
            <person name="Niskanen T."/>
            <person name="Noordeloos M.E."/>
            <person name="Ohm R.A."/>
            <person name="Ortiz-Santana B."/>
            <person name="Ovrebo C."/>
            <person name="Racz N."/>
            <person name="Riley R."/>
            <person name="Savchenko A."/>
            <person name="Shiryaev A."/>
            <person name="Soop K."/>
            <person name="Spirin V."/>
            <person name="Szebenyi C."/>
            <person name="Tomsovsky M."/>
            <person name="Tulloss R.E."/>
            <person name="Uehling J."/>
            <person name="Grigoriev I.V."/>
            <person name="Vagvolgyi C."/>
            <person name="Papp T."/>
            <person name="Martin F.M."/>
            <person name="Miettinen O."/>
            <person name="Hibbett D.S."/>
            <person name="Nagy L.G."/>
        </authorList>
    </citation>
    <scope>NUCLEOTIDE SEQUENCE [LARGE SCALE GENOMIC DNA]</scope>
    <source>
        <strain evidence="7 8">CBS 309.79</strain>
    </source>
</reference>
<name>A0A5C3Q9Y4_9AGAR</name>
<evidence type="ECO:0000256" key="2">
    <source>
        <dbReference type="SAM" id="MobiDB-lite"/>
    </source>
</evidence>
<feature type="region of interest" description="Disordered" evidence="2">
    <location>
        <begin position="196"/>
        <end position="218"/>
    </location>
</feature>
<dbReference type="InterPro" id="IPR011043">
    <property type="entry name" value="Gal_Oxase/kelch_b-propeller"/>
</dbReference>
<feature type="domain" description="Galactose oxidase-like Early set" evidence="6">
    <location>
        <begin position="485"/>
        <end position="591"/>
    </location>
</feature>
<dbReference type="InterPro" id="IPR009880">
    <property type="entry name" value="Glyoxal_oxidase_N"/>
</dbReference>
<dbReference type="Pfam" id="PF07250">
    <property type="entry name" value="Glyoxal_oxid_N"/>
    <property type="match status" value="1"/>
</dbReference>
<dbReference type="Proteomes" id="UP000305067">
    <property type="component" value="Unassembled WGS sequence"/>
</dbReference>
<keyword evidence="3" id="KW-1133">Transmembrane helix</keyword>
<feature type="signal peptide" evidence="4">
    <location>
        <begin position="1"/>
        <end position="19"/>
    </location>
</feature>
<keyword evidence="1 4" id="KW-0732">Signal</keyword>
<keyword evidence="8" id="KW-1185">Reference proteome</keyword>
<dbReference type="SUPFAM" id="SSF50965">
    <property type="entry name" value="Galactose oxidase, central domain"/>
    <property type="match status" value="1"/>
</dbReference>
<dbReference type="Gene3D" id="2.60.40.10">
    <property type="entry name" value="Immunoglobulins"/>
    <property type="match status" value="1"/>
</dbReference>
<dbReference type="AlphaFoldDB" id="A0A5C3Q9Y4"/>
<organism evidence="7 8">
    <name type="scientific">Pterulicium gracile</name>
    <dbReference type="NCBI Taxonomy" id="1884261"/>
    <lineage>
        <taxon>Eukaryota</taxon>
        <taxon>Fungi</taxon>
        <taxon>Dikarya</taxon>
        <taxon>Basidiomycota</taxon>
        <taxon>Agaricomycotina</taxon>
        <taxon>Agaricomycetes</taxon>
        <taxon>Agaricomycetidae</taxon>
        <taxon>Agaricales</taxon>
        <taxon>Pleurotineae</taxon>
        <taxon>Pterulaceae</taxon>
        <taxon>Pterulicium</taxon>
    </lineage>
</organism>
<feature type="domain" description="Glyoxal oxidase N-terminal" evidence="5">
    <location>
        <begin position="134"/>
        <end position="479"/>
    </location>
</feature>
<gene>
    <name evidence="7" type="ORF">BDV98DRAFT_595774</name>
</gene>
<dbReference type="EMBL" id="ML178839">
    <property type="protein sequence ID" value="TFK98571.1"/>
    <property type="molecule type" value="Genomic_DNA"/>
</dbReference>
<evidence type="ECO:0000259" key="6">
    <source>
        <dbReference type="Pfam" id="PF09118"/>
    </source>
</evidence>
<keyword evidence="3" id="KW-0812">Transmembrane</keyword>
<proteinExistence type="predicted"/>
<dbReference type="PANTHER" id="PTHR32208:SF21">
    <property type="entry name" value="LOW QUALITY PROTEIN: ALDEHYDE OXIDASE GLOX-LIKE"/>
    <property type="match status" value="1"/>
</dbReference>
<dbReference type="OrthoDB" id="2019572at2759"/>
<evidence type="ECO:0000313" key="7">
    <source>
        <dbReference type="EMBL" id="TFK98571.1"/>
    </source>
</evidence>
<evidence type="ECO:0000256" key="3">
    <source>
        <dbReference type="SAM" id="Phobius"/>
    </source>
</evidence>
<dbReference type="PANTHER" id="PTHR32208">
    <property type="entry name" value="SECRETED PROTEIN-RELATED"/>
    <property type="match status" value="1"/>
</dbReference>
<feature type="region of interest" description="Disordered" evidence="2">
    <location>
        <begin position="617"/>
        <end position="640"/>
    </location>
</feature>
<dbReference type="STRING" id="1884261.A0A5C3Q9Y4"/>
<feature type="region of interest" description="Disordered" evidence="2">
    <location>
        <begin position="334"/>
        <end position="355"/>
    </location>
</feature>